<dbReference type="EMBL" id="KE647357">
    <property type="protein sequence ID" value="EQB59869.1"/>
    <property type="molecule type" value="Genomic_DNA"/>
</dbReference>
<keyword evidence="1" id="KW-0175">Coiled coil</keyword>
<dbReference type="AlphaFoldDB" id="T0L5U0"/>
<evidence type="ECO:0000313" key="2">
    <source>
        <dbReference type="EMBL" id="EQB59869.1"/>
    </source>
</evidence>
<evidence type="ECO:0000256" key="1">
    <source>
        <dbReference type="SAM" id="Coils"/>
    </source>
</evidence>
<proteinExistence type="predicted"/>
<dbReference type="Proteomes" id="UP000053780">
    <property type="component" value="Unassembled WGS sequence"/>
</dbReference>
<feature type="coiled-coil region" evidence="1">
    <location>
        <begin position="101"/>
        <end position="128"/>
    </location>
</feature>
<gene>
    <name evidence="2" type="ORF">NAPIS_ORF02566</name>
</gene>
<reference evidence="2 3" key="1">
    <citation type="journal article" date="2013" name="BMC Genomics">
        <title>Genome sequencing and comparative genomics of honey bee microsporidia, Nosema apis reveal novel insights into host-parasite interactions.</title>
        <authorList>
            <person name="Chen Yp."/>
            <person name="Pettis J.S."/>
            <person name="Zhao Y."/>
            <person name="Liu X."/>
            <person name="Tallon L.J."/>
            <person name="Sadzewicz L.D."/>
            <person name="Li R."/>
            <person name="Zheng H."/>
            <person name="Huang S."/>
            <person name="Zhang X."/>
            <person name="Hamilton M.C."/>
            <person name="Pernal S.F."/>
            <person name="Melathopoulos A.P."/>
            <person name="Yan X."/>
            <person name="Evans J.D."/>
        </authorList>
    </citation>
    <scope>NUCLEOTIDE SEQUENCE [LARGE SCALE GENOMIC DNA]</scope>
    <source>
        <strain evidence="2 3">BRL 01</strain>
    </source>
</reference>
<sequence>MEKSQGARFTKFKLVYKKAIQEILTKYEQLAKQSPHVDIKEYDLETKLNKLDLMIKDNISVTKDIKNEEYIQEILESYLVEDKFELLKFIQEKTLENKNYNIELENKLKILKDKTTELENECNEKEIRINNLIKGLKNSML</sequence>
<name>T0L5U0_9MICR</name>
<organism evidence="2 3">
    <name type="scientific">Vairimorpha apis BRL 01</name>
    <dbReference type="NCBI Taxonomy" id="1037528"/>
    <lineage>
        <taxon>Eukaryota</taxon>
        <taxon>Fungi</taxon>
        <taxon>Fungi incertae sedis</taxon>
        <taxon>Microsporidia</taxon>
        <taxon>Nosematidae</taxon>
        <taxon>Vairimorpha</taxon>
    </lineage>
</organism>
<dbReference type="VEuPathDB" id="MicrosporidiaDB:NAPIS_ORF02566"/>
<dbReference type="OrthoDB" id="2194473at2759"/>
<protein>
    <submittedName>
        <fullName evidence="2">Uncharacterized protein</fullName>
    </submittedName>
</protein>
<dbReference type="HOGENOM" id="CLU_1825818_0_0_1"/>
<evidence type="ECO:0000313" key="3">
    <source>
        <dbReference type="Proteomes" id="UP000053780"/>
    </source>
</evidence>
<accession>T0L5U0</accession>
<keyword evidence="3" id="KW-1185">Reference proteome</keyword>